<feature type="repeat" description="PPR" evidence="3">
    <location>
        <begin position="289"/>
        <end position="323"/>
    </location>
</feature>
<dbReference type="OrthoDB" id="185373at2759"/>
<dbReference type="InterPro" id="IPR011990">
    <property type="entry name" value="TPR-like_helical_dom_sf"/>
</dbReference>
<proteinExistence type="inferred from homology"/>
<dbReference type="GO" id="GO:0005737">
    <property type="term" value="C:cytoplasm"/>
    <property type="evidence" value="ECO:0000318"/>
    <property type="project" value="GO_Central"/>
</dbReference>
<evidence type="ECO:0000313" key="5">
    <source>
        <dbReference type="Proteomes" id="UP000036987"/>
    </source>
</evidence>
<feature type="repeat" description="PPR" evidence="3">
    <location>
        <begin position="254"/>
        <end position="288"/>
    </location>
</feature>
<comment type="caution">
    <text evidence="4">The sequence shown here is derived from an EMBL/GenBank/DDBJ whole genome shotgun (WGS) entry which is preliminary data.</text>
</comment>
<evidence type="ECO:0000313" key="4">
    <source>
        <dbReference type="EMBL" id="KMZ67380.1"/>
    </source>
</evidence>
<dbReference type="Pfam" id="PF13041">
    <property type="entry name" value="PPR_2"/>
    <property type="match status" value="2"/>
</dbReference>
<gene>
    <name evidence="4" type="ORF">ZOSMA_26G01300</name>
</gene>
<keyword evidence="2" id="KW-0677">Repeat</keyword>
<feature type="repeat" description="PPR" evidence="3">
    <location>
        <begin position="394"/>
        <end position="428"/>
    </location>
</feature>
<evidence type="ECO:0000256" key="1">
    <source>
        <dbReference type="ARBA" id="ARBA00007626"/>
    </source>
</evidence>
<feature type="repeat" description="PPR" evidence="3">
    <location>
        <begin position="149"/>
        <end position="183"/>
    </location>
</feature>
<dbReference type="EMBL" id="LFYR01000915">
    <property type="protein sequence ID" value="KMZ67380.1"/>
    <property type="molecule type" value="Genomic_DNA"/>
</dbReference>
<name>A0A0K9PGM0_ZOSMR</name>
<dbReference type="PROSITE" id="PS51375">
    <property type="entry name" value="PPR"/>
    <property type="match status" value="6"/>
</dbReference>
<dbReference type="PANTHER" id="PTHR47936:SF1">
    <property type="entry name" value="PENTATRICOPEPTIDE REPEAT-CONTAINING PROTEIN GUN1, CHLOROPLASTIC"/>
    <property type="match status" value="1"/>
</dbReference>
<dbReference type="NCBIfam" id="TIGR00756">
    <property type="entry name" value="PPR"/>
    <property type="match status" value="5"/>
</dbReference>
<keyword evidence="5" id="KW-1185">Reference proteome</keyword>
<sequence>MVLFLLRLSRRPFSPRFQNPRRFFTDNGGNDVTSDSGSVRPECFLGDVHPLEDEYDEQRFQFTSRRQFFTQIRSQADHIFQILQDDAPGVDFKSLLEASTSNIQFSARLVHEVLFRILKSVNGGNKPRCARLAYKFFTWSSERKTYNHTSSTYNLTIKIFSECAELKAMWRLVDEMIGNGLPLTPRAFTLLICTCGQAGMRRNLVIRYLKSKDFNFRPYKNSFNAILHSLVILNQYQLIEWVYKKMVEDNHHPDILTYNIILCAKFRLNKLNEFHQLLDQMNENGVTPDLHTYNILLHVLGKGDKPLAALNLLNYMANTDCPPQVIHFTTLIDGLSRAGNLDACKYFFDAMVEKGCVPDVVCYTVLITGYVVADELQKARDMFDEMIKKGQLPNVFTYNSMIRGLCLEGEFDEAYSLFSEMEAKGCTPNFSVYNTLVGRLRSAGMVSLAQKIINQMAENGQYVHLLARFRGYRRL</sequence>
<protein>
    <submittedName>
        <fullName evidence="4">Putative Pentatricopeptide repeat-containing protein</fullName>
    </submittedName>
</protein>
<dbReference type="PANTHER" id="PTHR47936">
    <property type="entry name" value="PPR_LONG DOMAIN-CONTAINING PROTEIN"/>
    <property type="match status" value="1"/>
</dbReference>
<dbReference type="Gene3D" id="1.25.40.10">
    <property type="entry name" value="Tetratricopeptide repeat domain"/>
    <property type="match status" value="3"/>
</dbReference>
<accession>A0A0K9PGM0</accession>
<dbReference type="OMA" id="YFLDEMV"/>
<organism evidence="4 5">
    <name type="scientific">Zostera marina</name>
    <name type="common">Eelgrass</name>
    <dbReference type="NCBI Taxonomy" id="29655"/>
    <lineage>
        <taxon>Eukaryota</taxon>
        <taxon>Viridiplantae</taxon>
        <taxon>Streptophyta</taxon>
        <taxon>Embryophyta</taxon>
        <taxon>Tracheophyta</taxon>
        <taxon>Spermatophyta</taxon>
        <taxon>Magnoliopsida</taxon>
        <taxon>Liliopsida</taxon>
        <taxon>Zosteraceae</taxon>
        <taxon>Zostera</taxon>
    </lineage>
</organism>
<dbReference type="GO" id="GO:0003729">
    <property type="term" value="F:mRNA binding"/>
    <property type="evidence" value="ECO:0000318"/>
    <property type="project" value="GO_Central"/>
</dbReference>
<feature type="repeat" description="PPR" evidence="3">
    <location>
        <begin position="324"/>
        <end position="358"/>
    </location>
</feature>
<dbReference type="Proteomes" id="UP000036987">
    <property type="component" value="Unassembled WGS sequence"/>
</dbReference>
<dbReference type="GO" id="GO:0006397">
    <property type="term" value="P:mRNA processing"/>
    <property type="evidence" value="ECO:0000318"/>
    <property type="project" value="GO_Central"/>
</dbReference>
<reference evidence="5" key="1">
    <citation type="journal article" date="2016" name="Nature">
        <title>The genome of the seagrass Zostera marina reveals angiosperm adaptation to the sea.</title>
        <authorList>
            <person name="Olsen J.L."/>
            <person name="Rouze P."/>
            <person name="Verhelst B."/>
            <person name="Lin Y.-C."/>
            <person name="Bayer T."/>
            <person name="Collen J."/>
            <person name="Dattolo E."/>
            <person name="De Paoli E."/>
            <person name="Dittami S."/>
            <person name="Maumus F."/>
            <person name="Michel G."/>
            <person name="Kersting A."/>
            <person name="Lauritano C."/>
            <person name="Lohaus R."/>
            <person name="Toepel M."/>
            <person name="Tonon T."/>
            <person name="Vanneste K."/>
            <person name="Amirebrahimi M."/>
            <person name="Brakel J."/>
            <person name="Bostroem C."/>
            <person name="Chovatia M."/>
            <person name="Grimwood J."/>
            <person name="Jenkins J.W."/>
            <person name="Jueterbock A."/>
            <person name="Mraz A."/>
            <person name="Stam W.T."/>
            <person name="Tice H."/>
            <person name="Bornberg-Bauer E."/>
            <person name="Green P.J."/>
            <person name="Pearson G.A."/>
            <person name="Procaccini G."/>
            <person name="Duarte C.M."/>
            <person name="Schmutz J."/>
            <person name="Reusch T.B.H."/>
            <person name="Van de Peer Y."/>
        </authorList>
    </citation>
    <scope>NUCLEOTIDE SEQUENCE [LARGE SCALE GENOMIC DNA]</scope>
    <source>
        <strain evidence="5">cv. Finnish</strain>
    </source>
</reference>
<feature type="repeat" description="PPR" evidence="3">
    <location>
        <begin position="359"/>
        <end position="393"/>
    </location>
</feature>
<evidence type="ECO:0000256" key="2">
    <source>
        <dbReference type="ARBA" id="ARBA00022737"/>
    </source>
</evidence>
<evidence type="ECO:0000256" key="3">
    <source>
        <dbReference type="PROSITE-ProRule" id="PRU00708"/>
    </source>
</evidence>
<comment type="similarity">
    <text evidence="1">Belongs to the PPR family. P subfamily.</text>
</comment>
<dbReference type="InterPro" id="IPR002885">
    <property type="entry name" value="PPR_rpt"/>
</dbReference>
<dbReference type="AlphaFoldDB" id="A0A0K9PGM0"/>
<dbReference type="Pfam" id="PF01535">
    <property type="entry name" value="PPR"/>
    <property type="match status" value="2"/>
</dbReference>